<organism evidence="9 10">
    <name type="scientific">Chitinophaga barathri</name>
    <dbReference type="NCBI Taxonomy" id="1647451"/>
    <lineage>
        <taxon>Bacteria</taxon>
        <taxon>Pseudomonadati</taxon>
        <taxon>Bacteroidota</taxon>
        <taxon>Chitinophagia</taxon>
        <taxon>Chitinophagales</taxon>
        <taxon>Chitinophagaceae</taxon>
        <taxon>Chitinophaga</taxon>
    </lineage>
</organism>
<proteinExistence type="predicted"/>
<evidence type="ECO:0000313" key="10">
    <source>
        <dbReference type="Proteomes" id="UP000279089"/>
    </source>
</evidence>
<dbReference type="PROSITE" id="PS51257">
    <property type="entry name" value="PROKAR_LIPOPROTEIN"/>
    <property type="match status" value="1"/>
</dbReference>
<dbReference type="Gene3D" id="2.60.120.260">
    <property type="entry name" value="Galactose-binding domain-like"/>
    <property type="match status" value="2"/>
</dbReference>
<dbReference type="Proteomes" id="UP000279089">
    <property type="component" value="Unassembled WGS sequence"/>
</dbReference>
<dbReference type="EMBL" id="RMBX01000013">
    <property type="protein sequence ID" value="RPD39005.1"/>
    <property type="molecule type" value="Genomic_DNA"/>
</dbReference>
<dbReference type="AlphaFoldDB" id="A0A3N4M762"/>
<reference evidence="10" key="1">
    <citation type="submission" date="2018-11" db="EMBL/GenBank/DDBJ databases">
        <title>Chitinophaga lutea sp.nov., isolate from arsenic contaminated soil.</title>
        <authorList>
            <person name="Zong Y."/>
        </authorList>
    </citation>
    <scope>NUCLEOTIDE SEQUENCE [LARGE SCALE GENOMIC DNA]</scope>
    <source>
        <strain evidence="10">YLT18</strain>
    </source>
</reference>
<gene>
    <name evidence="9" type="ORF">EG028_22980</name>
</gene>
<keyword evidence="6" id="KW-0963">Cytoplasm</keyword>
<comment type="cofactor">
    <cofactor evidence="2">
        <name>Zn(2+)</name>
        <dbReference type="ChEBI" id="CHEBI:29105"/>
    </cofactor>
</comment>
<dbReference type="InterPro" id="IPR008979">
    <property type="entry name" value="Galactose-bd-like_sf"/>
</dbReference>
<comment type="caution">
    <text evidence="9">The sequence shown here is derived from an EMBL/GenBank/DDBJ whole genome shotgun (WGS) entry which is preliminary data.</text>
</comment>
<dbReference type="GO" id="GO:0005737">
    <property type="term" value="C:cytoplasm"/>
    <property type="evidence" value="ECO:0007669"/>
    <property type="project" value="UniProtKB-SubCell"/>
</dbReference>
<evidence type="ECO:0000256" key="3">
    <source>
        <dbReference type="ARBA" id="ARBA00004496"/>
    </source>
</evidence>
<comment type="catalytic activity">
    <reaction evidence="1">
        <text>Hydrolysis of an N(4)-(acetyl-beta-D-glucosaminyl)asparagine residue in which the glucosamine residue may be further glycosylated, to yield a (substituted) N-acetyl-beta-D-glucosaminylamine and a peptide containing an aspartate residue.</text>
        <dbReference type="EC" id="3.5.1.52"/>
    </reaction>
</comment>
<evidence type="ECO:0000256" key="1">
    <source>
        <dbReference type="ARBA" id="ARBA00001650"/>
    </source>
</evidence>
<sequence length="646" mass="73760">MKHCLSLSLVFCLLYSCARRPESVNQALDLAGANRAELEKVIRHFEKDPQQLKAVYFLLANMRYHFTYGGEELQQYGYIFNVLDSLHTNKIKVPVTSPIVRGAWDSLVRLHGMPDPADAQQLPDLLSIKADLLIPHITECFRVWKENPWCRNLSFTEFCELLLPYRIAHEQPEPVHARLQKRFGPLRDTTKATRRFDFGAQFNQQVRAFIGLNHTMRLYPFDMSITQMEKARRGSCAHLAQYEAMAMRANGLPVGIDCTPMWGDLDRGHEWNVMLMEDGKYFPFDAGGAGFGGIDSCPYRFSKVFRKTFAAQTENIPGSGDVPPFLVNRLQKDVTADYTKVSDVSVKLTRTAAIQRKYAMICTFKTKTWAPQAYAPIKDSVATFTNMGRNLLYIVMYYYGGNYFPATEPFILDKEGNIRYLQLRPEGQDMLLLRKYPRLQGMFNYMKAMVGGRFEGANRPDFSDAELLYMVKDVPDKVETADALSRKPFRYVRFLSARGVKANVAELAFLDDAGKPLKGQVKGFPEVSQAETGTGLGNVFDGDLETYYNGMKDSVCWMGLDLGRAQSVARIRYCPRSDTNFILDGDEYILRYWDGEKWREAARQKASGQALHFSNIPSGGVYILKNMSRGKEERIFTYENGKQIWW</sequence>
<keyword evidence="10" id="KW-1185">Reference proteome</keyword>
<dbReference type="InterPro" id="IPR002931">
    <property type="entry name" value="Transglutaminase-like"/>
</dbReference>
<evidence type="ECO:0000256" key="6">
    <source>
        <dbReference type="ARBA" id="ARBA00022490"/>
    </source>
</evidence>
<name>A0A3N4M762_9BACT</name>
<dbReference type="OrthoDB" id="679512at2"/>
<dbReference type="GO" id="GO:0000224">
    <property type="term" value="F:peptide-N4-(N-acetyl-beta-glucosaminyl)asparagine amidase activity"/>
    <property type="evidence" value="ECO:0007669"/>
    <property type="project" value="UniProtKB-EC"/>
</dbReference>
<feature type="domain" description="Transglutaminase-like" evidence="8">
    <location>
        <begin position="203"/>
        <end position="286"/>
    </location>
</feature>
<evidence type="ECO:0000259" key="8">
    <source>
        <dbReference type="Pfam" id="PF01841"/>
    </source>
</evidence>
<evidence type="ECO:0000256" key="5">
    <source>
        <dbReference type="ARBA" id="ARBA00018546"/>
    </source>
</evidence>
<evidence type="ECO:0000256" key="7">
    <source>
        <dbReference type="ARBA" id="ARBA00032901"/>
    </source>
</evidence>
<dbReference type="SUPFAM" id="SSF54001">
    <property type="entry name" value="Cysteine proteinases"/>
    <property type="match status" value="1"/>
</dbReference>
<dbReference type="InterPro" id="IPR038765">
    <property type="entry name" value="Papain-like_cys_pep_sf"/>
</dbReference>
<dbReference type="RefSeq" id="WP_120518446.1">
    <property type="nucleotide sequence ID" value="NZ_QXZY01000013.1"/>
</dbReference>
<comment type="subcellular location">
    <subcellularLocation>
        <location evidence="3">Cytoplasm</location>
    </subcellularLocation>
</comment>
<evidence type="ECO:0000256" key="4">
    <source>
        <dbReference type="ARBA" id="ARBA00012158"/>
    </source>
</evidence>
<dbReference type="PANTHER" id="PTHR35532">
    <property type="entry name" value="SIMILAR TO POLYHYDROXYALKANOATE DEPOLYMERASE"/>
    <property type="match status" value="1"/>
</dbReference>
<evidence type="ECO:0000256" key="2">
    <source>
        <dbReference type="ARBA" id="ARBA00001947"/>
    </source>
</evidence>
<dbReference type="PANTHER" id="PTHR35532:SF5">
    <property type="entry name" value="CARBOHYDRATE-BINDING DOMAIN-CONTAINING PROTEIN"/>
    <property type="match status" value="1"/>
</dbReference>
<accession>A0A3N4M762</accession>
<dbReference type="Pfam" id="PF01841">
    <property type="entry name" value="Transglut_core"/>
    <property type="match status" value="1"/>
</dbReference>
<protein>
    <recommendedName>
        <fullName evidence="5">Peptide-N(4)-(N-acetyl-beta-glucosaminyl)asparagine amidase</fullName>
        <ecNumber evidence="4">3.5.1.52</ecNumber>
    </recommendedName>
    <alternativeName>
        <fullName evidence="7">Peptide:N-glycanase</fullName>
    </alternativeName>
</protein>
<dbReference type="SUPFAM" id="SSF49785">
    <property type="entry name" value="Galactose-binding domain-like"/>
    <property type="match status" value="1"/>
</dbReference>
<dbReference type="EC" id="3.5.1.52" evidence="4"/>
<evidence type="ECO:0000313" key="9">
    <source>
        <dbReference type="EMBL" id="RPD39005.1"/>
    </source>
</evidence>